<accession>A0AAD8B451</accession>
<gene>
    <name evidence="2" type="ORF">Bpfe_022970</name>
</gene>
<evidence type="ECO:0000256" key="1">
    <source>
        <dbReference type="SAM" id="SignalP"/>
    </source>
</evidence>
<reference evidence="2" key="2">
    <citation type="submission" date="2023-04" db="EMBL/GenBank/DDBJ databases">
        <authorList>
            <person name="Bu L."/>
            <person name="Lu L."/>
            <person name="Laidemitt M.R."/>
            <person name="Zhang S.M."/>
            <person name="Mutuku M."/>
            <person name="Mkoji G."/>
            <person name="Steinauer M."/>
            <person name="Loker E.S."/>
        </authorList>
    </citation>
    <scope>NUCLEOTIDE SEQUENCE</scope>
    <source>
        <strain evidence="2">KasaAsao</strain>
        <tissue evidence="2">Whole Snail</tissue>
    </source>
</reference>
<dbReference type="AlphaFoldDB" id="A0AAD8B451"/>
<evidence type="ECO:0000313" key="2">
    <source>
        <dbReference type="EMBL" id="KAK0047665.1"/>
    </source>
</evidence>
<comment type="caution">
    <text evidence="2">The sequence shown here is derived from an EMBL/GenBank/DDBJ whole genome shotgun (WGS) entry which is preliminary data.</text>
</comment>
<feature type="non-terminal residue" evidence="2">
    <location>
        <position position="1"/>
    </location>
</feature>
<protein>
    <submittedName>
        <fullName evidence="2">Uncharacterized protein</fullName>
    </submittedName>
</protein>
<feature type="chain" id="PRO_5042295808" evidence="1">
    <location>
        <begin position="20"/>
        <end position="547"/>
    </location>
</feature>
<reference evidence="2" key="1">
    <citation type="journal article" date="2023" name="PLoS Negl. Trop. Dis.">
        <title>A genome sequence for Biomphalaria pfeifferi, the major vector snail for the human-infecting parasite Schistosoma mansoni.</title>
        <authorList>
            <person name="Bu L."/>
            <person name="Lu L."/>
            <person name="Laidemitt M.R."/>
            <person name="Zhang S.M."/>
            <person name="Mutuku M."/>
            <person name="Mkoji G."/>
            <person name="Steinauer M."/>
            <person name="Loker E.S."/>
        </authorList>
    </citation>
    <scope>NUCLEOTIDE SEQUENCE</scope>
    <source>
        <strain evidence="2">KasaAsao</strain>
    </source>
</reference>
<evidence type="ECO:0000313" key="3">
    <source>
        <dbReference type="Proteomes" id="UP001233172"/>
    </source>
</evidence>
<keyword evidence="3" id="KW-1185">Reference proteome</keyword>
<organism evidence="2 3">
    <name type="scientific">Biomphalaria pfeifferi</name>
    <name type="common">Bloodfluke planorb</name>
    <name type="synonym">Freshwater snail</name>
    <dbReference type="NCBI Taxonomy" id="112525"/>
    <lineage>
        <taxon>Eukaryota</taxon>
        <taxon>Metazoa</taxon>
        <taxon>Spiralia</taxon>
        <taxon>Lophotrochozoa</taxon>
        <taxon>Mollusca</taxon>
        <taxon>Gastropoda</taxon>
        <taxon>Heterobranchia</taxon>
        <taxon>Euthyneura</taxon>
        <taxon>Panpulmonata</taxon>
        <taxon>Hygrophila</taxon>
        <taxon>Lymnaeoidea</taxon>
        <taxon>Planorbidae</taxon>
        <taxon>Biomphalaria</taxon>
    </lineage>
</organism>
<keyword evidence="1" id="KW-0732">Signal</keyword>
<dbReference type="Proteomes" id="UP001233172">
    <property type="component" value="Unassembled WGS sequence"/>
</dbReference>
<proteinExistence type="predicted"/>
<name>A0AAD8B451_BIOPF</name>
<dbReference type="EMBL" id="JASAOG010000148">
    <property type="protein sequence ID" value="KAK0047665.1"/>
    <property type="molecule type" value="Genomic_DNA"/>
</dbReference>
<sequence>MLLSVFLLVNFLLRVTVEAQSVKNDEYLGVCDQPWLPVYSHDHRGVANLGSLNNLQNQLLNGYMVRVQFSTKEFLITLDLEDFTFKGMHVCGSATYLFSDNGTHIETDPDWLPTLVCTNGEVSRINFTSANWTSPVGLIDVELDGEIWWFTKPTQSSKEPIYSQFIDGSTASGSLTKLLRYAKWSELRANMRDRGFAFVLKNQKIYNDEVVTAQSLNHYSLRYTQTSVKFNEEPYYSWIASWSTNGRRDVSRWYLTNSTQYKHNNDYVSLDWFGDECWRKVYSTDVDGFSTHGSLEELMSMIKLGHRVRVYFNGYNLKVNGIRVLKGMVIAQTIEEFGRRGNYSAYDATFFDARVQIIFRLIHSTGKVKTFAYYYDNFGPVNARDNEQSEKFAIDWVVDTRPWKKVLRTDAFGTATFGYTTDLETANTMGCSVRLNIEQDELGGQFFTEADNVRYNIAEQQIFAQALKHVSDQRSPGVDEYTLQSNVFRWSLMVSSNGVVAMNARHLSSRNHLYDAISPATNVTWFINCQSLVSNIIMYFRKVHSKQ</sequence>
<feature type="signal peptide" evidence="1">
    <location>
        <begin position="1"/>
        <end position="19"/>
    </location>
</feature>